<dbReference type="InterPro" id="IPR003448">
    <property type="entry name" value="Mopterin_biosynth_MoaE"/>
</dbReference>
<evidence type="ECO:0000256" key="13">
    <source>
        <dbReference type="SAM" id="MobiDB-lite"/>
    </source>
</evidence>
<evidence type="ECO:0000256" key="8">
    <source>
        <dbReference type="ARBA" id="ARBA00029745"/>
    </source>
</evidence>
<accession>A0ABQ5UL91</accession>
<evidence type="ECO:0000256" key="4">
    <source>
        <dbReference type="ARBA" id="ARBA00013858"/>
    </source>
</evidence>
<evidence type="ECO:0000256" key="10">
    <source>
        <dbReference type="ARBA" id="ARBA00030781"/>
    </source>
</evidence>
<organism evidence="14 15">
    <name type="scientific">Maritalea porphyrae</name>
    <dbReference type="NCBI Taxonomy" id="880732"/>
    <lineage>
        <taxon>Bacteria</taxon>
        <taxon>Pseudomonadati</taxon>
        <taxon>Pseudomonadota</taxon>
        <taxon>Alphaproteobacteria</taxon>
        <taxon>Hyphomicrobiales</taxon>
        <taxon>Devosiaceae</taxon>
        <taxon>Maritalea</taxon>
    </lineage>
</organism>
<dbReference type="Pfam" id="PF02391">
    <property type="entry name" value="MoaE"/>
    <property type="match status" value="1"/>
</dbReference>
<dbReference type="EC" id="2.8.1.12" evidence="3"/>
<feature type="region of interest" description="Disordered" evidence="13">
    <location>
        <begin position="130"/>
        <end position="156"/>
    </location>
</feature>
<evidence type="ECO:0000256" key="1">
    <source>
        <dbReference type="ARBA" id="ARBA00005046"/>
    </source>
</evidence>
<evidence type="ECO:0000256" key="2">
    <source>
        <dbReference type="ARBA" id="ARBA00005426"/>
    </source>
</evidence>
<evidence type="ECO:0000256" key="5">
    <source>
        <dbReference type="ARBA" id="ARBA00023150"/>
    </source>
</evidence>
<dbReference type="PANTHER" id="PTHR23404">
    <property type="entry name" value="MOLYBDOPTERIN SYNTHASE RELATED"/>
    <property type="match status" value="1"/>
</dbReference>
<dbReference type="Proteomes" id="UP001161405">
    <property type="component" value="Unassembled WGS sequence"/>
</dbReference>
<gene>
    <name evidence="14" type="primary">moaE</name>
    <name evidence="14" type="ORF">GCM10007879_02950</name>
</gene>
<name>A0ABQ5UL91_9HYPH</name>
<sequence>MWVRIQQEPFDPGAESNAFFLTDGAAGATVTFTGLVRSTPDNPIDALILEHHPTMAKKQIERFANEAMEKFELVDIAVIHRFGEMKVGEVIVQVMAASPHRQAAFDGANYVMDWLKTDAPFWKQEVTSDGAKWVQHRKSDDQAREKWQTKTPPKQS</sequence>
<protein>
    <recommendedName>
        <fullName evidence="4">Molybdopterin synthase catalytic subunit</fullName>
        <ecNumber evidence="3">2.8.1.12</ecNumber>
    </recommendedName>
    <alternativeName>
        <fullName evidence="10">MPT synthase subunit 2</fullName>
    </alternativeName>
    <alternativeName>
        <fullName evidence="8">Molybdenum cofactor biosynthesis protein E</fullName>
    </alternativeName>
    <alternativeName>
        <fullName evidence="9">Molybdopterin-converting factor large subunit</fullName>
    </alternativeName>
    <alternativeName>
        <fullName evidence="11">Molybdopterin-converting factor subunit 2</fullName>
    </alternativeName>
</protein>
<reference evidence="14" key="2">
    <citation type="submission" date="2023-01" db="EMBL/GenBank/DDBJ databases">
        <title>Draft genome sequence of Maritalea porphyrae strain NBRC 107169.</title>
        <authorList>
            <person name="Sun Q."/>
            <person name="Mori K."/>
        </authorList>
    </citation>
    <scope>NUCLEOTIDE SEQUENCE</scope>
    <source>
        <strain evidence="14">NBRC 107169</strain>
    </source>
</reference>
<dbReference type="SUPFAM" id="SSF54690">
    <property type="entry name" value="Molybdopterin synthase subunit MoaE"/>
    <property type="match status" value="1"/>
</dbReference>
<evidence type="ECO:0000256" key="9">
    <source>
        <dbReference type="ARBA" id="ARBA00030407"/>
    </source>
</evidence>
<dbReference type="Gene3D" id="3.90.1170.40">
    <property type="entry name" value="Molybdopterin biosynthesis MoaE subunit"/>
    <property type="match status" value="1"/>
</dbReference>
<comment type="catalytic activity">
    <reaction evidence="12">
        <text>2 [molybdopterin-synthase sulfur-carrier protein]-C-terminal-Gly-aminoethanethioate + cyclic pyranopterin phosphate + H2O = molybdopterin + 2 [molybdopterin-synthase sulfur-carrier protein]-C-terminal Gly-Gly + 2 H(+)</text>
        <dbReference type="Rhea" id="RHEA:26333"/>
        <dbReference type="Rhea" id="RHEA-COMP:12202"/>
        <dbReference type="Rhea" id="RHEA-COMP:19907"/>
        <dbReference type="ChEBI" id="CHEBI:15377"/>
        <dbReference type="ChEBI" id="CHEBI:15378"/>
        <dbReference type="ChEBI" id="CHEBI:58698"/>
        <dbReference type="ChEBI" id="CHEBI:59648"/>
        <dbReference type="ChEBI" id="CHEBI:90778"/>
        <dbReference type="ChEBI" id="CHEBI:232372"/>
        <dbReference type="EC" id="2.8.1.12"/>
    </reaction>
</comment>
<comment type="caution">
    <text evidence="14">The sequence shown here is derived from an EMBL/GenBank/DDBJ whole genome shotgun (WGS) entry which is preliminary data.</text>
</comment>
<evidence type="ECO:0000256" key="11">
    <source>
        <dbReference type="ARBA" id="ARBA00032474"/>
    </source>
</evidence>
<dbReference type="EMBL" id="BSNI01000001">
    <property type="protein sequence ID" value="GLQ16046.1"/>
    <property type="molecule type" value="Genomic_DNA"/>
</dbReference>
<reference evidence="14" key="1">
    <citation type="journal article" date="2014" name="Int. J. Syst. Evol. Microbiol.">
        <title>Complete genome of a new Firmicutes species belonging to the dominant human colonic microbiota ('Ruminococcus bicirculans') reveals two chromosomes and a selective capacity to utilize plant glucans.</title>
        <authorList>
            <consortium name="NISC Comparative Sequencing Program"/>
            <person name="Wegmann U."/>
            <person name="Louis P."/>
            <person name="Goesmann A."/>
            <person name="Henrissat B."/>
            <person name="Duncan S.H."/>
            <person name="Flint H.J."/>
        </authorList>
    </citation>
    <scope>NUCLEOTIDE SEQUENCE</scope>
    <source>
        <strain evidence="14">NBRC 107169</strain>
    </source>
</reference>
<evidence type="ECO:0000256" key="7">
    <source>
        <dbReference type="ARBA" id="ARBA00026066"/>
    </source>
</evidence>
<feature type="compositionally biased region" description="Basic and acidic residues" evidence="13">
    <location>
        <begin position="137"/>
        <end position="148"/>
    </location>
</feature>
<keyword evidence="15" id="KW-1185">Reference proteome</keyword>
<dbReference type="InterPro" id="IPR036563">
    <property type="entry name" value="MoaE_sf"/>
</dbReference>
<evidence type="ECO:0000313" key="14">
    <source>
        <dbReference type="EMBL" id="GLQ16046.1"/>
    </source>
</evidence>
<evidence type="ECO:0000256" key="3">
    <source>
        <dbReference type="ARBA" id="ARBA00011950"/>
    </source>
</evidence>
<evidence type="ECO:0000256" key="6">
    <source>
        <dbReference type="ARBA" id="ARBA00025448"/>
    </source>
</evidence>
<comment type="pathway">
    <text evidence="1">Cofactor biosynthesis; molybdopterin biosynthesis.</text>
</comment>
<comment type="similarity">
    <text evidence="2">Belongs to the MoaE family.</text>
</comment>
<comment type="subunit">
    <text evidence="7">Heterotetramer of 2 MoaD subunits and 2 MoaE subunits. Also stable as homodimer. The enzyme changes between these two forms during catalysis.</text>
</comment>
<comment type="function">
    <text evidence="6">Converts molybdopterin precursor Z into molybdopterin. This requires the incorporation of two sulfur atoms into precursor Z to generate a dithiolene group. The sulfur is provided by MoaD.</text>
</comment>
<proteinExistence type="inferred from homology"/>
<evidence type="ECO:0000256" key="12">
    <source>
        <dbReference type="ARBA" id="ARBA00049878"/>
    </source>
</evidence>
<dbReference type="CDD" id="cd00756">
    <property type="entry name" value="MoaE"/>
    <property type="match status" value="1"/>
</dbReference>
<keyword evidence="5" id="KW-0501">Molybdenum cofactor biosynthesis</keyword>
<evidence type="ECO:0000313" key="15">
    <source>
        <dbReference type="Proteomes" id="UP001161405"/>
    </source>
</evidence>